<evidence type="ECO:0000256" key="3">
    <source>
        <dbReference type="ARBA" id="ARBA00023163"/>
    </source>
</evidence>
<dbReference type="PROSITE" id="PS50949">
    <property type="entry name" value="HTH_GNTR"/>
    <property type="match status" value="1"/>
</dbReference>
<dbReference type="Pfam" id="PF00392">
    <property type="entry name" value="GntR"/>
    <property type="match status" value="1"/>
</dbReference>
<dbReference type="Proteomes" id="UP000624183">
    <property type="component" value="Unassembled WGS sequence"/>
</dbReference>
<sequence>MRTVAKFVSRWLREEKVSQQASPRGTFLKIADAVRAQMDADSAMSELPSAADLMRDYGVSRGVALRVFGVLRREGVAEPVPGGRWRVVRPGDTVDRRPLADRVAAIIMDDELEVGAPFPSTTELATRLGISRPTVTKALDKLESAGLLSEARQGKQRTVRALPRRTESSES</sequence>
<protein>
    <recommendedName>
        <fullName evidence="5">HTH gntR-type domain-containing protein</fullName>
    </recommendedName>
</protein>
<dbReference type="InterPro" id="IPR050679">
    <property type="entry name" value="Bact_HTH_transcr_reg"/>
</dbReference>
<dbReference type="PANTHER" id="PTHR44846">
    <property type="entry name" value="MANNOSYL-D-GLYCERATE TRANSPORT/METABOLISM SYSTEM REPRESSOR MNGR-RELATED"/>
    <property type="match status" value="1"/>
</dbReference>
<name>A0ABQ3CD08_9ACTN</name>
<evidence type="ECO:0000259" key="5">
    <source>
        <dbReference type="PROSITE" id="PS50949"/>
    </source>
</evidence>
<keyword evidence="7" id="KW-1185">Reference proteome</keyword>
<feature type="region of interest" description="Disordered" evidence="4">
    <location>
        <begin position="149"/>
        <end position="171"/>
    </location>
</feature>
<dbReference type="PRINTS" id="PR00035">
    <property type="entry name" value="HTHGNTR"/>
</dbReference>
<evidence type="ECO:0000256" key="1">
    <source>
        <dbReference type="ARBA" id="ARBA00023015"/>
    </source>
</evidence>
<evidence type="ECO:0000256" key="2">
    <source>
        <dbReference type="ARBA" id="ARBA00023125"/>
    </source>
</evidence>
<reference evidence="7" key="1">
    <citation type="journal article" date="2019" name="Int. J. Syst. Evol. Microbiol.">
        <title>The Global Catalogue of Microorganisms (GCM) 10K type strain sequencing project: providing services to taxonomists for standard genome sequencing and annotation.</title>
        <authorList>
            <consortium name="The Broad Institute Genomics Platform"/>
            <consortium name="The Broad Institute Genome Sequencing Center for Infectious Disease"/>
            <person name="Wu L."/>
            <person name="Ma J."/>
        </authorList>
    </citation>
    <scope>NUCLEOTIDE SEQUENCE [LARGE SCALE GENOMIC DNA]</scope>
    <source>
        <strain evidence="7">JCM 4602</strain>
    </source>
</reference>
<dbReference type="SMART" id="SM00345">
    <property type="entry name" value="HTH_GNTR"/>
    <property type="match status" value="2"/>
</dbReference>
<evidence type="ECO:0000313" key="6">
    <source>
        <dbReference type="EMBL" id="GGZ78901.1"/>
    </source>
</evidence>
<keyword evidence="2" id="KW-0238">DNA-binding</keyword>
<dbReference type="InterPro" id="IPR000524">
    <property type="entry name" value="Tscrpt_reg_HTH_GntR"/>
</dbReference>
<gene>
    <name evidence="6" type="ORF">GCM10010328_62180</name>
</gene>
<evidence type="ECO:0000256" key="4">
    <source>
        <dbReference type="SAM" id="MobiDB-lite"/>
    </source>
</evidence>
<comment type="caution">
    <text evidence="6">The sequence shown here is derived from an EMBL/GenBank/DDBJ whole genome shotgun (WGS) entry which is preliminary data.</text>
</comment>
<dbReference type="SUPFAM" id="SSF46785">
    <property type="entry name" value="Winged helix' DNA-binding domain"/>
    <property type="match status" value="2"/>
</dbReference>
<keyword evidence="3" id="KW-0804">Transcription</keyword>
<feature type="domain" description="HTH gntR-type" evidence="5">
    <location>
        <begin position="93"/>
        <end position="162"/>
    </location>
</feature>
<dbReference type="EMBL" id="BMUW01000019">
    <property type="protein sequence ID" value="GGZ78901.1"/>
    <property type="molecule type" value="Genomic_DNA"/>
</dbReference>
<evidence type="ECO:0000313" key="7">
    <source>
        <dbReference type="Proteomes" id="UP000624183"/>
    </source>
</evidence>
<keyword evidence="1" id="KW-0805">Transcription regulation</keyword>
<dbReference type="Gene3D" id="1.10.10.10">
    <property type="entry name" value="Winged helix-like DNA-binding domain superfamily/Winged helix DNA-binding domain"/>
    <property type="match status" value="2"/>
</dbReference>
<accession>A0ABQ3CD08</accession>
<organism evidence="6 7">
    <name type="scientific">Streptomyces rubiginosohelvolus</name>
    <dbReference type="NCBI Taxonomy" id="67362"/>
    <lineage>
        <taxon>Bacteria</taxon>
        <taxon>Bacillati</taxon>
        <taxon>Actinomycetota</taxon>
        <taxon>Actinomycetes</taxon>
        <taxon>Kitasatosporales</taxon>
        <taxon>Streptomycetaceae</taxon>
        <taxon>Streptomyces</taxon>
    </lineage>
</organism>
<dbReference type="PANTHER" id="PTHR44846:SF1">
    <property type="entry name" value="MANNOSYL-D-GLYCERATE TRANSPORT_METABOLISM SYSTEM REPRESSOR MNGR-RELATED"/>
    <property type="match status" value="1"/>
</dbReference>
<dbReference type="InterPro" id="IPR036388">
    <property type="entry name" value="WH-like_DNA-bd_sf"/>
</dbReference>
<proteinExistence type="predicted"/>
<dbReference type="InterPro" id="IPR036390">
    <property type="entry name" value="WH_DNA-bd_sf"/>
</dbReference>